<proteinExistence type="predicted"/>
<evidence type="ECO:0000313" key="3">
    <source>
        <dbReference type="Proteomes" id="UP001597480"/>
    </source>
</evidence>
<evidence type="ECO:0000313" key="2">
    <source>
        <dbReference type="EMBL" id="MFD2601298.1"/>
    </source>
</evidence>
<reference evidence="3" key="1">
    <citation type="journal article" date="2019" name="Int. J. Syst. Evol. Microbiol.">
        <title>The Global Catalogue of Microorganisms (GCM) 10K type strain sequencing project: providing services to taxonomists for standard genome sequencing and annotation.</title>
        <authorList>
            <consortium name="The Broad Institute Genomics Platform"/>
            <consortium name="The Broad Institute Genome Sequencing Center for Infectious Disease"/>
            <person name="Wu L."/>
            <person name="Ma J."/>
        </authorList>
    </citation>
    <scope>NUCLEOTIDE SEQUENCE [LARGE SCALE GENOMIC DNA]</scope>
    <source>
        <strain evidence="3">KCTC 42107</strain>
    </source>
</reference>
<feature type="chain" id="PRO_5047502739" evidence="1">
    <location>
        <begin position="19"/>
        <end position="240"/>
    </location>
</feature>
<keyword evidence="3" id="KW-1185">Reference proteome</keyword>
<dbReference type="EMBL" id="JBHUMD010000005">
    <property type="protein sequence ID" value="MFD2601298.1"/>
    <property type="molecule type" value="Genomic_DNA"/>
</dbReference>
<keyword evidence="1" id="KW-0732">Signal</keyword>
<dbReference type="Proteomes" id="UP001597480">
    <property type="component" value="Unassembled WGS sequence"/>
</dbReference>
<dbReference type="RefSeq" id="WP_379819886.1">
    <property type="nucleotide sequence ID" value="NZ_JBHUMD010000005.1"/>
</dbReference>
<name>A0ABW5NTC2_9FLAO</name>
<evidence type="ECO:0000256" key="1">
    <source>
        <dbReference type="SAM" id="SignalP"/>
    </source>
</evidence>
<protein>
    <submittedName>
        <fullName evidence="2">Uncharacterized protein</fullName>
    </submittedName>
</protein>
<sequence>MKKTILLFVLLMSGIGFAQSINDYKYVVVPEKFEWLKEDNQYNLNSLTKMIFEKYGWLVYHPTQKMPDELALDRCKALYANVKNDSGLLSTKLVIELKNCDGKVVFTSAEGTSKEKAYQKAYYQALREASQSVAQLDYKYSGKNDRPVKAAASVPAHQQAATPETVNNTNQLFAQPIANGYQLVDSTPKVVLKIYKTSQQDSYTAVSETKNGVVFKKGNDWVFEYYQNDKLVSEKLNIKF</sequence>
<gene>
    <name evidence="2" type="ORF">ACFSR3_04455</name>
</gene>
<accession>A0ABW5NTC2</accession>
<organism evidence="2 3">
    <name type="scientific">Flavobacterium suzhouense</name>
    <dbReference type="NCBI Taxonomy" id="1529638"/>
    <lineage>
        <taxon>Bacteria</taxon>
        <taxon>Pseudomonadati</taxon>
        <taxon>Bacteroidota</taxon>
        <taxon>Flavobacteriia</taxon>
        <taxon>Flavobacteriales</taxon>
        <taxon>Flavobacteriaceae</taxon>
        <taxon>Flavobacterium</taxon>
    </lineage>
</organism>
<feature type="signal peptide" evidence="1">
    <location>
        <begin position="1"/>
        <end position="18"/>
    </location>
</feature>
<comment type="caution">
    <text evidence="2">The sequence shown here is derived from an EMBL/GenBank/DDBJ whole genome shotgun (WGS) entry which is preliminary data.</text>
</comment>